<protein>
    <submittedName>
        <fullName evidence="2">Uncharacterized protein</fullName>
    </submittedName>
</protein>
<accession>A0A9D4YPX3</accession>
<feature type="region of interest" description="Disordered" evidence="1">
    <location>
        <begin position="100"/>
        <end position="128"/>
    </location>
</feature>
<dbReference type="EMBL" id="JABSTV010001245">
    <property type="protein sequence ID" value="KAH7983846.1"/>
    <property type="molecule type" value="Genomic_DNA"/>
</dbReference>
<organism evidence="2 3">
    <name type="scientific">Rhipicephalus sanguineus</name>
    <name type="common">Brown dog tick</name>
    <name type="synonym">Ixodes sanguineus</name>
    <dbReference type="NCBI Taxonomy" id="34632"/>
    <lineage>
        <taxon>Eukaryota</taxon>
        <taxon>Metazoa</taxon>
        <taxon>Ecdysozoa</taxon>
        <taxon>Arthropoda</taxon>
        <taxon>Chelicerata</taxon>
        <taxon>Arachnida</taxon>
        <taxon>Acari</taxon>
        <taxon>Parasitiformes</taxon>
        <taxon>Ixodida</taxon>
        <taxon>Ixodoidea</taxon>
        <taxon>Ixodidae</taxon>
        <taxon>Rhipicephalinae</taxon>
        <taxon>Rhipicephalus</taxon>
        <taxon>Rhipicephalus</taxon>
    </lineage>
</organism>
<name>A0A9D4YPX3_RHISA</name>
<evidence type="ECO:0000256" key="1">
    <source>
        <dbReference type="SAM" id="MobiDB-lite"/>
    </source>
</evidence>
<feature type="compositionally biased region" description="Basic and acidic residues" evidence="1">
    <location>
        <begin position="119"/>
        <end position="128"/>
    </location>
</feature>
<dbReference type="Proteomes" id="UP000821837">
    <property type="component" value="Chromosome 1"/>
</dbReference>
<evidence type="ECO:0000313" key="3">
    <source>
        <dbReference type="Proteomes" id="UP000821837"/>
    </source>
</evidence>
<dbReference type="AlphaFoldDB" id="A0A9D4YPX3"/>
<sequence length="167" mass="18344">MASSMFLIALPEGANDDLSKTSWSMAIGDVVPVIRHIVIKAWATADEYTCDSGAGHRRKPLRRAECDLLFHGHQRALSQASVIHRTSSAQPITLGVDAGSSGIAEDKRSSAAVSPEYRQGSDYKPHNHPRDTLPYRFWTLHSRLAESSSNTDCEATASSCVWRLHAR</sequence>
<reference evidence="2" key="1">
    <citation type="journal article" date="2020" name="Cell">
        <title>Large-Scale Comparative Analyses of Tick Genomes Elucidate Their Genetic Diversity and Vector Capacities.</title>
        <authorList>
            <consortium name="Tick Genome and Microbiome Consortium (TIGMIC)"/>
            <person name="Jia N."/>
            <person name="Wang J."/>
            <person name="Shi W."/>
            <person name="Du L."/>
            <person name="Sun Y."/>
            <person name="Zhan W."/>
            <person name="Jiang J.F."/>
            <person name="Wang Q."/>
            <person name="Zhang B."/>
            <person name="Ji P."/>
            <person name="Bell-Sakyi L."/>
            <person name="Cui X.M."/>
            <person name="Yuan T.T."/>
            <person name="Jiang B.G."/>
            <person name="Yang W.F."/>
            <person name="Lam T.T."/>
            <person name="Chang Q.C."/>
            <person name="Ding S.J."/>
            <person name="Wang X.J."/>
            <person name="Zhu J.G."/>
            <person name="Ruan X.D."/>
            <person name="Zhao L."/>
            <person name="Wei J.T."/>
            <person name="Ye R.Z."/>
            <person name="Que T.C."/>
            <person name="Du C.H."/>
            <person name="Zhou Y.H."/>
            <person name="Cheng J.X."/>
            <person name="Dai P.F."/>
            <person name="Guo W.B."/>
            <person name="Han X.H."/>
            <person name="Huang E.J."/>
            <person name="Li L.F."/>
            <person name="Wei W."/>
            <person name="Gao Y.C."/>
            <person name="Liu J.Z."/>
            <person name="Shao H.Z."/>
            <person name="Wang X."/>
            <person name="Wang C.C."/>
            <person name="Yang T.C."/>
            <person name="Huo Q.B."/>
            <person name="Li W."/>
            <person name="Chen H.Y."/>
            <person name="Chen S.E."/>
            <person name="Zhou L.G."/>
            <person name="Ni X.B."/>
            <person name="Tian J.H."/>
            <person name="Sheng Y."/>
            <person name="Liu T."/>
            <person name="Pan Y.S."/>
            <person name="Xia L.Y."/>
            <person name="Li J."/>
            <person name="Zhao F."/>
            <person name="Cao W.C."/>
        </authorList>
    </citation>
    <scope>NUCLEOTIDE SEQUENCE</scope>
    <source>
        <strain evidence="2">Rsan-2018</strain>
    </source>
</reference>
<reference evidence="2" key="2">
    <citation type="submission" date="2021-09" db="EMBL/GenBank/DDBJ databases">
        <authorList>
            <person name="Jia N."/>
            <person name="Wang J."/>
            <person name="Shi W."/>
            <person name="Du L."/>
            <person name="Sun Y."/>
            <person name="Zhan W."/>
            <person name="Jiang J."/>
            <person name="Wang Q."/>
            <person name="Zhang B."/>
            <person name="Ji P."/>
            <person name="Sakyi L.B."/>
            <person name="Cui X."/>
            <person name="Yuan T."/>
            <person name="Jiang B."/>
            <person name="Yang W."/>
            <person name="Lam T.T.-Y."/>
            <person name="Chang Q."/>
            <person name="Ding S."/>
            <person name="Wang X."/>
            <person name="Zhu J."/>
            <person name="Ruan X."/>
            <person name="Zhao L."/>
            <person name="Wei J."/>
            <person name="Que T."/>
            <person name="Du C."/>
            <person name="Cheng J."/>
            <person name="Dai P."/>
            <person name="Han X."/>
            <person name="Huang E."/>
            <person name="Gao Y."/>
            <person name="Liu J."/>
            <person name="Shao H."/>
            <person name="Ye R."/>
            <person name="Li L."/>
            <person name="Wei W."/>
            <person name="Wang X."/>
            <person name="Wang C."/>
            <person name="Huo Q."/>
            <person name="Li W."/>
            <person name="Guo W."/>
            <person name="Chen H."/>
            <person name="Chen S."/>
            <person name="Zhou L."/>
            <person name="Zhou L."/>
            <person name="Ni X."/>
            <person name="Tian J."/>
            <person name="Zhou Y."/>
            <person name="Sheng Y."/>
            <person name="Liu T."/>
            <person name="Pan Y."/>
            <person name="Xia L."/>
            <person name="Li J."/>
            <person name="Zhao F."/>
            <person name="Cao W."/>
        </authorList>
    </citation>
    <scope>NUCLEOTIDE SEQUENCE</scope>
    <source>
        <strain evidence="2">Rsan-2018</strain>
        <tissue evidence="2">Larvae</tissue>
    </source>
</reference>
<evidence type="ECO:0000313" key="2">
    <source>
        <dbReference type="EMBL" id="KAH7983846.1"/>
    </source>
</evidence>
<gene>
    <name evidence="2" type="ORF">HPB52_014717</name>
</gene>
<proteinExistence type="predicted"/>
<keyword evidence="3" id="KW-1185">Reference proteome</keyword>
<comment type="caution">
    <text evidence="2">The sequence shown here is derived from an EMBL/GenBank/DDBJ whole genome shotgun (WGS) entry which is preliminary data.</text>
</comment>